<evidence type="ECO:0000256" key="1">
    <source>
        <dbReference type="SAM" id="MobiDB-lite"/>
    </source>
</evidence>
<dbReference type="Proteomes" id="UP000379480">
    <property type="component" value="Unassembled WGS sequence"/>
</dbReference>
<evidence type="ECO:0000313" key="3">
    <source>
        <dbReference type="Proteomes" id="UP000379480"/>
    </source>
</evidence>
<name>A0A5E7A784_PSEFL</name>
<sequence>MFNQLPLWRGSLLPLEREAVAIRLTGCVRQTAIAGFGAASQPSGSKLPHHNRDAEVANYA</sequence>
<dbReference type="EMBL" id="CABVHY010000003">
    <property type="protein sequence ID" value="VVN74169.1"/>
    <property type="molecule type" value="Genomic_DNA"/>
</dbReference>
<feature type="region of interest" description="Disordered" evidence="1">
    <location>
        <begin position="38"/>
        <end position="60"/>
    </location>
</feature>
<protein>
    <submittedName>
        <fullName evidence="2">Uncharacterized protein</fullName>
    </submittedName>
</protein>
<reference evidence="2 3" key="1">
    <citation type="submission" date="2019-09" db="EMBL/GenBank/DDBJ databases">
        <authorList>
            <person name="Chandra G."/>
            <person name="Truman W A."/>
        </authorList>
    </citation>
    <scope>NUCLEOTIDE SEQUENCE [LARGE SCALE GENOMIC DNA]</scope>
    <source>
        <strain evidence="2">PS723</strain>
    </source>
</reference>
<feature type="compositionally biased region" description="Basic and acidic residues" evidence="1">
    <location>
        <begin position="50"/>
        <end position="60"/>
    </location>
</feature>
<evidence type="ECO:0000313" key="2">
    <source>
        <dbReference type="EMBL" id="VVN74169.1"/>
    </source>
</evidence>
<organism evidence="2 3">
    <name type="scientific">Pseudomonas fluorescens</name>
    <dbReference type="NCBI Taxonomy" id="294"/>
    <lineage>
        <taxon>Bacteria</taxon>
        <taxon>Pseudomonadati</taxon>
        <taxon>Pseudomonadota</taxon>
        <taxon>Gammaproteobacteria</taxon>
        <taxon>Pseudomonadales</taxon>
        <taxon>Pseudomonadaceae</taxon>
        <taxon>Pseudomonas</taxon>
    </lineage>
</organism>
<accession>A0A5E7A784</accession>
<dbReference type="AlphaFoldDB" id="A0A5E7A784"/>
<proteinExistence type="predicted"/>
<gene>
    <name evidence="2" type="ORF">PS723_00603</name>
</gene>